<dbReference type="Proteomes" id="UP000701853">
    <property type="component" value="Chromosome 8"/>
</dbReference>
<dbReference type="AlphaFoldDB" id="A0A8J6CVX0"/>
<dbReference type="InterPro" id="IPR032567">
    <property type="entry name" value="RTL1-rel"/>
</dbReference>
<sequence length="188" mass="21596">MDWLTSHSVAVDCGRKVIELKCENRDVLWVESGRTDNLPVVISSLSAMRYLRKGYEAYLAFVVNTQVSESKIEPILVVYEFTYVFLEELPGLPPMRKVKFGIELVPDTAPISIAMYRMAPTELKELKVQLQDLTDKRIMRPSFSPWGGPVLFVKTKDGSMRLCIDYRQLNKVTVKNKYPLPMIDDLFD</sequence>
<evidence type="ECO:0008006" key="3">
    <source>
        <dbReference type="Google" id="ProtNLM"/>
    </source>
</evidence>
<accession>A0A8J6CVX0</accession>
<comment type="caution">
    <text evidence="1">The sequence shown here is derived from an EMBL/GenBank/DDBJ whole genome shotgun (WGS) entry which is preliminary data.</text>
</comment>
<dbReference type="PANTHER" id="PTHR15503:SF45">
    <property type="entry name" value="RNA-DIRECTED DNA POLYMERASE HOMOLOG"/>
    <property type="match status" value="1"/>
</dbReference>
<gene>
    <name evidence="1" type="ORF">CXB51_021749</name>
</gene>
<dbReference type="InterPro" id="IPR043502">
    <property type="entry name" value="DNA/RNA_pol_sf"/>
</dbReference>
<evidence type="ECO:0000313" key="1">
    <source>
        <dbReference type="EMBL" id="KAG8485421.1"/>
    </source>
</evidence>
<protein>
    <recommendedName>
        <fullName evidence="3">DNA/RNA polymerases superfamily protein</fullName>
    </recommendedName>
</protein>
<proteinExistence type="predicted"/>
<evidence type="ECO:0000313" key="2">
    <source>
        <dbReference type="Proteomes" id="UP000701853"/>
    </source>
</evidence>
<keyword evidence="2" id="KW-1185">Reference proteome</keyword>
<dbReference type="PANTHER" id="PTHR15503">
    <property type="entry name" value="LDOC1 RELATED"/>
    <property type="match status" value="1"/>
</dbReference>
<dbReference type="EMBL" id="JAHUZN010000008">
    <property type="protein sequence ID" value="KAG8485421.1"/>
    <property type="molecule type" value="Genomic_DNA"/>
</dbReference>
<reference evidence="1 2" key="1">
    <citation type="journal article" date="2021" name="bioRxiv">
        <title>The Gossypium anomalum genome as a resource for cotton improvement and evolutionary analysis of hybrid incompatibility.</title>
        <authorList>
            <person name="Grover C.E."/>
            <person name="Yuan D."/>
            <person name="Arick M.A."/>
            <person name="Miller E.R."/>
            <person name="Hu G."/>
            <person name="Peterson D.G."/>
            <person name="Wendel J.F."/>
            <person name="Udall J.A."/>
        </authorList>
    </citation>
    <scope>NUCLEOTIDE SEQUENCE [LARGE SCALE GENOMIC DNA]</scope>
    <source>
        <strain evidence="1">JFW-Udall</strain>
        <tissue evidence="1">Leaf</tissue>
    </source>
</reference>
<dbReference type="Gene3D" id="3.10.10.10">
    <property type="entry name" value="HIV Type 1 Reverse Transcriptase, subunit A, domain 1"/>
    <property type="match status" value="1"/>
</dbReference>
<name>A0A8J6CVX0_9ROSI</name>
<organism evidence="1 2">
    <name type="scientific">Gossypium anomalum</name>
    <dbReference type="NCBI Taxonomy" id="47600"/>
    <lineage>
        <taxon>Eukaryota</taxon>
        <taxon>Viridiplantae</taxon>
        <taxon>Streptophyta</taxon>
        <taxon>Embryophyta</taxon>
        <taxon>Tracheophyta</taxon>
        <taxon>Spermatophyta</taxon>
        <taxon>Magnoliopsida</taxon>
        <taxon>eudicotyledons</taxon>
        <taxon>Gunneridae</taxon>
        <taxon>Pentapetalae</taxon>
        <taxon>rosids</taxon>
        <taxon>malvids</taxon>
        <taxon>Malvales</taxon>
        <taxon>Malvaceae</taxon>
        <taxon>Malvoideae</taxon>
        <taxon>Gossypium</taxon>
    </lineage>
</organism>
<dbReference type="SUPFAM" id="SSF56672">
    <property type="entry name" value="DNA/RNA polymerases"/>
    <property type="match status" value="1"/>
</dbReference>
<dbReference type="OrthoDB" id="1735095at2759"/>